<keyword evidence="3" id="KW-1185">Reference proteome</keyword>
<gene>
    <name evidence="2" type="ORF">CSW64_19825</name>
</gene>
<feature type="chain" id="PRO_5013924674" evidence="1">
    <location>
        <begin position="26"/>
        <end position="235"/>
    </location>
</feature>
<protein>
    <submittedName>
        <fullName evidence="2">Uncharacterized protein</fullName>
    </submittedName>
</protein>
<evidence type="ECO:0000313" key="2">
    <source>
        <dbReference type="EMBL" id="ATQ44473.1"/>
    </source>
</evidence>
<dbReference type="Pfam" id="PF07813">
    <property type="entry name" value="LTXXQ"/>
    <property type="match status" value="1"/>
</dbReference>
<proteinExistence type="predicted"/>
<dbReference type="EMBL" id="CP024201">
    <property type="protein sequence ID" value="ATQ44473.1"/>
    <property type="molecule type" value="Genomic_DNA"/>
</dbReference>
<dbReference type="KEGG" id="cmb:CSW64_19825"/>
<dbReference type="GO" id="GO:0042597">
    <property type="term" value="C:periplasmic space"/>
    <property type="evidence" value="ECO:0007669"/>
    <property type="project" value="InterPro"/>
</dbReference>
<dbReference type="Gene3D" id="1.20.120.1490">
    <property type="match status" value="1"/>
</dbReference>
<dbReference type="RefSeq" id="WP_099623721.1">
    <property type="nucleotide sequence ID" value="NZ_CP024201.1"/>
</dbReference>
<accession>A0A2D2B2I4</accession>
<evidence type="ECO:0000313" key="3">
    <source>
        <dbReference type="Proteomes" id="UP000228945"/>
    </source>
</evidence>
<evidence type="ECO:0000256" key="1">
    <source>
        <dbReference type="SAM" id="SignalP"/>
    </source>
</evidence>
<name>A0A2D2B2I4_9CAUL</name>
<feature type="signal peptide" evidence="1">
    <location>
        <begin position="1"/>
        <end position="25"/>
    </location>
</feature>
<organism evidence="2 3">
    <name type="scientific">Caulobacter mirabilis</name>
    <dbReference type="NCBI Taxonomy" id="69666"/>
    <lineage>
        <taxon>Bacteria</taxon>
        <taxon>Pseudomonadati</taxon>
        <taxon>Pseudomonadota</taxon>
        <taxon>Alphaproteobacteria</taxon>
        <taxon>Caulobacterales</taxon>
        <taxon>Caulobacteraceae</taxon>
        <taxon>Caulobacter</taxon>
    </lineage>
</organism>
<sequence>MTTTPAKAALLAGVLSLAGFAAASAATPPAPPPPGAPDVKVERRVMMKRVGPDGAAMRMHRDPEARAQRMRDVLQLTPQQEPALQAFLTAMKPEMRMERRERPAADAPKPAPLTTPERLDKQLERMAKRQEAFTKRATATKTFYAQLSPSQKKAFDALHRGGRGDSPRVRMFRHGGPGGPGPMVMGAVAQPQASAETVAAGDLAKTLVISGDESIDLAMLDDGLFDEALFLDEDF</sequence>
<keyword evidence="1" id="KW-0732">Signal</keyword>
<dbReference type="OrthoDB" id="7191087at2"/>
<reference evidence="2 3" key="1">
    <citation type="submission" date="2017-10" db="EMBL/GenBank/DDBJ databases">
        <title>Genome sequence of Caulobacter mirabilis FWC38.</title>
        <authorList>
            <person name="Fiebig A."/>
            <person name="Crosson S."/>
        </authorList>
    </citation>
    <scope>NUCLEOTIDE SEQUENCE [LARGE SCALE GENOMIC DNA]</scope>
    <source>
        <strain evidence="2 3">FWC 38</strain>
    </source>
</reference>
<dbReference type="AlphaFoldDB" id="A0A2D2B2I4"/>
<dbReference type="Proteomes" id="UP000228945">
    <property type="component" value="Chromosome"/>
</dbReference>
<dbReference type="InterPro" id="IPR012899">
    <property type="entry name" value="LTXXQ"/>
</dbReference>